<evidence type="ECO:0000313" key="13">
    <source>
        <dbReference type="Proteomes" id="UP001310387"/>
    </source>
</evidence>
<gene>
    <name evidence="12" type="ORF">V5O49_14825</name>
</gene>
<keyword evidence="3" id="KW-0597">Phosphoprotein</keyword>
<evidence type="ECO:0000256" key="2">
    <source>
        <dbReference type="ARBA" id="ARBA00012438"/>
    </source>
</evidence>
<dbReference type="InterPro" id="IPR036890">
    <property type="entry name" value="HATPase_C_sf"/>
</dbReference>
<name>A0ABU7ZB91_9MICO</name>
<dbReference type="RefSeq" id="WP_332902879.1">
    <property type="nucleotide sequence ID" value="NZ_JBAGLP010000118.1"/>
</dbReference>
<dbReference type="Pfam" id="PF07730">
    <property type="entry name" value="HisKA_3"/>
    <property type="match status" value="1"/>
</dbReference>
<keyword evidence="13" id="KW-1185">Reference proteome</keyword>
<evidence type="ECO:0000256" key="8">
    <source>
        <dbReference type="ARBA" id="ARBA00023012"/>
    </source>
</evidence>
<evidence type="ECO:0000256" key="10">
    <source>
        <dbReference type="SAM" id="Phobius"/>
    </source>
</evidence>
<keyword evidence="8" id="KW-0902">Two-component regulatory system</keyword>
<dbReference type="EC" id="2.7.13.3" evidence="2"/>
<keyword evidence="6 12" id="KW-0418">Kinase</keyword>
<comment type="catalytic activity">
    <reaction evidence="1">
        <text>ATP + protein L-histidine = ADP + protein N-phospho-L-histidine.</text>
        <dbReference type="EC" id="2.7.13.3"/>
    </reaction>
</comment>
<evidence type="ECO:0000313" key="12">
    <source>
        <dbReference type="EMBL" id="MEG3616402.1"/>
    </source>
</evidence>
<evidence type="ECO:0000259" key="11">
    <source>
        <dbReference type="Pfam" id="PF07730"/>
    </source>
</evidence>
<dbReference type="PANTHER" id="PTHR24421:SF10">
    <property type="entry name" value="NITRATE_NITRITE SENSOR PROTEIN NARQ"/>
    <property type="match status" value="1"/>
</dbReference>
<evidence type="ECO:0000256" key="9">
    <source>
        <dbReference type="SAM" id="MobiDB-lite"/>
    </source>
</evidence>
<comment type="caution">
    <text evidence="12">The sequence shown here is derived from an EMBL/GenBank/DDBJ whole genome shotgun (WGS) entry which is preliminary data.</text>
</comment>
<feature type="domain" description="Signal transduction histidine kinase subgroup 3 dimerisation and phosphoacceptor" evidence="11">
    <location>
        <begin position="206"/>
        <end position="269"/>
    </location>
</feature>
<dbReference type="Gene3D" id="3.30.565.10">
    <property type="entry name" value="Histidine kinase-like ATPase, C-terminal domain"/>
    <property type="match status" value="1"/>
</dbReference>
<organism evidence="12 13">
    <name type="scientific">Isoptericola haloaureus</name>
    <dbReference type="NCBI Taxonomy" id="1542902"/>
    <lineage>
        <taxon>Bacteria</taxon>
        <taxon>Bacillati</taxon>
        <taxon>Actinomycetota</taxon>
        <taxon>Actinomycetes</taxon>
        <taxon>Micrococcales</taxon>
        <taxon>Promicromonosporaceae</taxon>
        <taxon>Isoptericola</taxon>
    </lineage>
</organism>
<dbReference type="InterPro" id="IPR050482">
    <property type="entry name" value="Sensor_HK_TwoCompSys"/>
</dbReference>
<dbReference type="GO" id="GO:0016301">
    <property type="term" value="F:kinase activity"/>
    <property type="evidence" value="ECO:0007669"/>
    <property type="project" value="UniProtKB-KW"/>
</dbReference>
<evidence type="ECO:0000256" key="6">
    <source>
        <dbReference type="ARBA" id="ARBA00022777"/>
    </source>
</evidence>
<dbReference type="Proteomes" id="UP001310387">
    <property type="component" value="Unassembled WGS sequence"/>
</dbReference>
<feature type="region of interest" description="Disordered" evidence="9">
    <location>
        <begin position="168"/>
        <end position="205"/>
    </location>
</feature>
<feature type="transmembrane region" description="Helical" evidence="10">
    <location>
        <begin position="53"/>
        <end position="69"/>
    </location>
</feature>
<feature type="transmembrane region" description="Helical" evidence="10">
    <location>
        <begin position="143"/>
        <end position="163"/>
    </location>
</feature>
<keyword evidence="10" id="KW-1133">Transmembrane helix</keyword>
<dbReference type="SUPFAM" id="SSF55874">
    <property type="entry name" value="ATPase domain of HSP90 chaperone/DNA topoisomerase II/histidine kinase"/>
    <property type="match status" value="1"/>
</dbReference>
<reference evidence="12" key="2">
    <citation type="submission" date="2024-02" db="EMBL/GenBank/DDBJ databases">
        <authorList>
            <person name="Prathaban M."/>
            <person name="Mythili R."/>
            <person name="Sharmila Devi N."/>
            <person name="Sobanaa M."/>
            <person name="Prathiviraj R."/>
            <person name="Selvin J."/>
        </authorList>
    </citation>
    <scope>NUCLEOTIDE SEQUENCE</scope>
    <source>
        <strain evidence="12">MP1014</strain>
    </source>
</reference>
<feature type="compositionally biased region" description="Pro residues" evidence="9">
    <location>
        <begin position="177"/>
        <end position="201"/>
    </location>
</feature>
<keyword evidence="5" id="KW-0547">Nucleotide-binding</keyword>
<evidence type="ECO:0000256" key="1">
    <source>
        <dbReference type="ARBA" id="ARBA00000085"/>
    </source>
</evidence>
<reference evidence="12" key="1">
    <citation type="journal article" date="2024" name="Antonie Van Leeuwenhoek">
        <title>Isoptericola haloaureus sp. nov., a dimorphic actinobacterium isolated from mangrove sediments of southeast India, implicating biosaline agricultural significance through nitrogen fixation and salt tolerance genes.</title>
        <authorList>
            <person name="Prathaban M."/>
            <person name="Prathiviraj R."/>
            <person name="Ravichandran M."/>
            <person name="Natarajan S.D."/>
            <person name="Sobanaa M."/>
            <person name="Hari Krishna Kumar S."/>
            <person name="Chandrasekar V."/>
            <person name="Selvin J."/>
        </authorList>
    </citation>
    <scope>NUCLEOTIDE SEQUENCE</scope>
    <source>
        <strain evidence="12">MP1014</strain>
    </source>
</reference>
<dbReference type="PANTHER" id="PTHR24421">
    <property type="entry name" value="NITRATE/NITRITE SENSOR PROTEIN NARX-RELATED"/>
    <property type="match status" value="1"/>
</dbReference>
<proteinExistence type="predicted"/>
<keyword evidence="7" id="KW-0067">ATP-binding</keyword>
<evidence type="ECO:0000256" key="7">
    <source>
        <dbReference type="ARBA" id="ARBA00022840"/>
    </source>
</evidence>
<feature type="transmembrane region" description="Helical" evidence="10">
    <location>
        <begin position="115"/>
        <end position="131"/>
    </location>
</feature>
<keyword evidence="10" id="KW-0472">Membrane</keyword>
<dbReference type="Gene3D" id="1.20.5.1930">
    <property type="match status" value="1"/>
</dbReference>
<feature type="transmembrane region" description="Helical" evidence="10">
    <location>
        <begin position="76"/>
        <end position="95"/>
    </location>
</feature>
<evidence type="ECO:0000256" key="4">
    <source>
        <dbReference type="ARBA" id="ARBA00022679"/>
    </source>
</evidence>
<sequence>MPAPPAPDGVADVDDAVRTRVPGRSARWVDVAAAAATALALSGLLVLDSATPPGGYAAAAGFGALVLLRRRAPVPMLVLTLVGAAVCAVADLGVLGTPLVAAPALCAAAAQGRPGWASAAGGALVLVVAALRPARPGAGADVVALLLGDVAVVVAAVCVGVLVRSRRQDRPDRVAPGPRPPSSAPAPPDRPGPVEPGPVEPGPGAERLQVALDLQDVVGHHLSLVALHTDVAAGAVGRDDDAARTALRHVREATSATVHELRATALLLRLAEQGTEQSTDASAAVPGTRDHLPAVTGPAGLAALVQAVRAAGIRVTTRVDVPRGSLDATVDAAAYRIVQGALARVGADAAASTVRVELGVSAGRLRVVVADDGPGPAPDGADGARLAAMRDRATLLGGRLDVVDGADGGLVVTADLPARLAESVP</sequence>
<dbReference type="CDD" id="cd16917">
    <property type="entry name" value="HATPase_UhpB-NarQ-NarX-like"/>
    <property type="match status" value="1"/>
</dbReference>
<evidence type="ECO:0000256" key="3">
    <source>
        <dbReference type="ARBA" id="ARBA00022553"/>
    </source>
</evidence>
<protein>
    <recommendedName>
        <fullName evidence="2">histidine kinase</fullName>
        <ecNumber evidence="2">2.7.13.3</ecNumber>
    </recommendedName>
</protein>
<keyword evidence="4" id="KW-0808">Transferase</keyword>
<accession>A0ABU7ZB91</accession>
<dbReference type="EMBL" id="JBAGLP010000118">
    <property type="protein sequence ID" value="MEG3616402.1"/>
    <property type="molecule type" value="Genomic_DNA"/>
</dbReference>
<dbReference type="InterPro" id="IPR011712">
    <property type="entry name" value="Sig_transdc_His_kin_sub3_dim/P"/>
</dbReference>
<evidence type="ECO:0000256" key="5">
    <source>
        <dbReference type="ARBA" id="ARBA00022741"/>
    </source>
</evidence>
<keyword evidence="10" id="KW-0812">Transmembrane</keyword>